<dbReference type="Proteomes" id="UP000786811">
    <property type="component" value="Unassembled WGS sequence"/>
</dbReference>
<keyword evidence="5" id="KW-1185">Reference proteome</keyword>
<dbReference type="OrthoDB" id="6287506at2759"/>
<comment type="caution">
    <text evidence="4">The sequence shown here is derived from an EMBL/GenBank/DDBJ whole genome shotgun (WGS) entry which is preliminary data.</text>
</comment>
<gene>
    <name evidence="4" type="ORF">HICCMSTLAB_LOCUS5915</name>
</gene>
<organism evidence="4 5">
    <name type="scientific">Cotesia congregata</name>
    <name type="common">Parasitoid wasp</name>
    <name type="synonym">Apanteles congregatus</name>
    <dbReference type="NCBI Taxonomy" id="51543"/>
    <lineage>
        <taxon>Eukaryota</taxon>
        <taxon>Metazoa</taxon>
        <taxon>Ecdysozoa</taxon>
        <taxon>Arthropoda</taxon>
        <taxon>Hexapoda</taxon>
        <taxon>Insecta</taxon>
        <taxon>Pterygota</taxon>
        <taxon>Neoptera</taxon>
        <taxon>Endopterygota</taxon>
        <taxon>Hymenoptera</taxon>
        <taxon>Apocrita</taxon>
        <taxon>Ichneumonoidea</taxon>
        <taxon>Braconidae</taxon>
        <taxon>Microgastrinae</taxon>
        <taxon>Cotesia</taxon>
    </lineage>
</organism>
<accession>A0A8J2HB20</accession>
<evidence type="ECO:0000256" key="1">
    <source>
        <dbReference type="SAM" id="Coils"/>
    </source>
</evidence>
<protein>
    <submittedName>
        <fullName evidence="4">Uncharacterized protein</fullName>
    </submittedName>
</protein>
<dbReference type="EMBL" id="CAJNRD030001120">
    <property type="protein sequence ID" value="CAG5092098.1"/>
    <property type="molecule type" value="Genomic_DNA"/>
</dbReference>
<dbReference type="Gene3D" id="2.60.120.970">
    <property type="match status" value="1"/>
</dbReference>
<dbReference type="PROSITE" id="PS51257">
    <property type="entry name" value="PROKAR_LIPOPROTEIN"/>
    <property type="match status" value="1"/>
</dbReference>
<keyword evidence="1" id="KW-0175">Coiled coil</keyword>
<evidence type="ECO:0000313" key="4">
    <source>
        <dbReference type="EMBL" id="CAG5092098.1"/>
    </source>
</evidence>
<name>A0A8J2HB20_COTCN</name>
<proteinExistence type="predicted"/>
<sequence>MIKVIIILTIVTCACSRPASFNSEKKITPFSTKTLESMLEKAILKIITGELSNGDLLLLRSLNYSLEEVLEIRERELAKKEDNLLSKENFSTGKFEDSDGVDVAEYNRQAVLDYETLANKMEEEKEEIQEVEPENEHLAFDKAMEPHVVFKIRFNETEDQEGDLGGALPNLDSGGSTPRSELGLFPGNRSNENDANLTRREYEGLEWVEDDVYRVIPEALDQEILQEFKEEQEEEEEEKVEKLGDYAADQEVDNANLSAYQQLALAHRRDQGQKAIEDIKLRVLAMTGRFNLSTSDNQVQRERLTMFTPTCEIPKNTDAESWIDPFSMNMFFQLNLTAEEHIVAAKLRLFKLPQNETLATTSSPSEEEDGEEKKVRISIYYYMRSLKKYRLTPLTSEGSHLALDVRQALRYWRQAPKVTSGTNNHGLVVQVEDQDGRPLKPGLFIQRDGCQEENSDNKAYQRVPALFFRACSRYVRVVNEEAVTYVDCSHRHRSARHRNRS</sequence>
<feature type="signal peptide" evidence="3">
    <location>
        <begin position="1"/>
        <end position="16"/>
    </location>
</feature>
<feature type="region of interest" description="Disordered" evidence="2">
    <location>
        <begin position="160"/>
        <end position="196"/>
    </location>
</feature>
<feature type="coiled-coil region" evidence="1">
    <location>
        <begin position="107"/>
        <end position="134"/>
    </location>
</feature>
<keyword evidence="3" id="KW-0732">Signal</keyword>
<dbReference type="AlphaFoldDB" id="A0A8J2HB20"/>
<evidence type="ECO:0000256" key="3">
    <source>
        <dbReference type="SAM" id="SignalP"/>
    </source>
</evidence>
<reference evidence="4" key="1">
    <citation type="submission" date="2021-04" db="EMBL/GenBank/DDBJ databases">
        <authorList>
            <person name="Chebbi M.A.C M."/>
        </authorList>
    </citation>
    <scope>NUCLEOTIDE SEQUENCE</scope>
</reference>
<evidence type="ECO:0000313" key="5">
    <source>
        <dbReference type="Proteomes" id="UP000786811"/>
    </source>
</evidence>
<evidence type="ECO:0000256" key="2">
    <source>
        <dbReference type="SAM" id="MobiDB-lite"/>
    </source>
</evidence>
<feature type="chain" id="PRO_5035263565" evidence="3">
    <location>
        <begin position="17"/>
        <end position="501"/>
    </location>
</feature>